<dbReference type="Gene3D" id="1.20.1250.20">
    <property type="entry name" value="MFS general substrate transporter like domains"/>
    <property type="match status" value="2"/>
</dbReference>
<reference key="2">
    <citation type="submission" date="2011-08" db="EMBL/GenBank/DDBJ databases">
        <title>Genome sequence of Naumovozyma castellii.</title>
        <authorList>
            <person name="Gordon J.L."/>
            <person name="Armisen D."/>
            <person name="Proux-Wera E."/>
            <person name="OhEigeartaigh S.S."/>
            <person name="Byrne K.P."/>
            <person name="Wolfe K.H."/>
        </authorList>
    </citation>
    <scope>NUCLEOTIDE SEQUENCE</scope>
    <source>
        <strain>Type strain:CBS 4309</strain>
    </source>
</reference>
<feature type="transmembrane region" description="Helical" evidence="4">
    <location>
        <begin position="538"/>
        <end position="561"/>
    </location>
</feature>
<dbReference type="OrthoDB" id="2213137at2759"/>
<dbReference type="InterPro" id="IPR011701">
    <property type="entry name" value="MFS"/>
</dbReference>
<dbReference type="FunCoup" id="G0VI94">
    <property type="interactions" value="482"/>
</dbReference>
<feature type="transmembrane region" description="Helical" evidence="4">
    <location>
        <begin position="243"/>
        <end position="268"/>
    </location>
</feature>
<feature type="transmembrane region" description="Helical" evidence="4">
    <location>
        <begin position="362"/>
        <end position="382"/>
    </location>
</feature>
<evidence type="ECO:0000313" key="5">
    <source>
        <dbReference type="EMBL" id="CCC71129.1"/>
    </source>
</evidence>
<comment type="similarity">
    <text evidence="2">Belongs to the major facilitator superfamily. Monocarboxylate porter (TC 2.A.1.13) family.</text>
</comment>
<keyword evidence="6" id="KW-1185">Reference proteome</keyword>
<keyword evidence="4" id="KW-0812">Transmembrane</keyword>
<feature type="compositionally biased region" description="Basic and acidic residues" evidence="3">
    <location>
        <begin position="154"/>
        <end position="165"/>
    </location>
</feature>
<name>G0VI94_NAUCA</name>
<feature type="transmembrane region" description="Helical" evidence="4">
    <location>
        <begin position="417"/>
        <end position="444"/>
    </location>
</feature>
<evidence type="ECO:0000256" key="4">
    <source>
        <dbReference type="SAM" id="Phobius"/>
    </source>
</evidence>
<dbReference type="PANTHER" id="PTHR11360">
    <property type="entry name" value="MONOCARBOXYLATE TRANSPORTER"/>
    <property type="match status" value="1"/>
</dbReference>
<feature type="region of interest" description="Disordered" evidence="3">
    <location>
        <begin position="1"/>
        <end position="55"/>
    </location>
</feature>
<reference evidence="5 6" key="1">
    <citation type="journal article" date="2011" name="Proc. Natl. Acad. Sci. U.S.A.">
        <title>Evolutionary erosion of yeast sex chromosomes by mating-type switching accidents.</title>
        <authorList>
            <person name="Gordon J.L."/>
            <person name="Armisen D."/>
            <person name="Proux-Wera E."/>
            <person name="Oheigeartaigh S.S."/>
            <person name="Byrne K.P."/>
            <person name="Wolfe K.H."/>
        </authorList>
    </citation>
    <scope>NUCLEOTIDE SEQUENCE [LARGE SCALE GENOMIC DNA]</scope>
    <source>
        <strain evidence="6">ATCC 76901 / BCRC 22586 / CBS 4309 / NBRC 1992 / NRRL Y-12630</strain>
    </source>
</reference>
<dbReference type="AlphaFoldDB" id="G0VI94"/>
<dbReference type="InterPro" id="IPR050327">
    <property type="entry name" value="Proton-linked_MCT"/>
</dbReference>
<sequence>MPEQISLDSSSRSSVETTEINSFTSLPAQQREDPISRQRSWFSNRDAESINSGAPSLARTVTRTVAEIWKAVQDDNQQADKEIGDGKDLNKLLEYKFDVGDAIRMETNLEEEEDNEETERAELRKTTTNATSKLRTKGSDTESSDHATASIASRRNEQDLEKFESESFENGENLEEQPTVKRVFTNKEKGAVDLPPDGGYGWIVVMGITLIFINSWGCNSAFGIFLSFYLTNNTYAGATKYDYALIAGLTVFLGQGLPPFVMVLARVIGMKPTMLIGALLLFAGDILASFSTRLWELYLTQGVMNGVAISLLFTPATTILPGWFLKKRAVSMGISLMGTGAGGVIYGLASNKMIQDNGNTKWCLRMLAITCTISNFIAIAIIKERNGAKPLGVKSWKPIKKEFIRMLSWKVIRTKPFLPLIAVWFTLALLGYNLMIFTLSAYAVARGMSAHNGSTLTAILNGCQVIGRPLMGLSGDKFGRANVTIALTFLLTIFMFAFWIPAHTFIQLIFFCIMVGSCVGVANVMNTVMVADLLGPQWFLPGWAFVNYSGAPVLLVVEVIAQALTDPKDKSNPYFHTQIFAGCCFVCALILIMPIRELSVRLKLEERQKINDARFKDTVIPEDDEATMADWDVLEHRRVKYDRLLGPGLKKYFLRMAYPMKV</sequence>
<evidence type="ECO:0000256" key="3">
    <source>
        <dbReference type="SAM" id="MobiDB-lite"/>
    </source>
</evidence>
<dbReference type="EMBL" id="HE576758">
    <property type="protein sequence ID" value="CCC71129.1"/>
    <property type="molecule type" value="Genomic_DNA"/>
</dbReference>
<dbReference type="InterPro" id="IPR036259">
    <property type="entry name" value="MFS_trans_sf"/>
</dbReference>
<dbReference type="Pfam" id="PF07690">
    <property type="entry name" value="MFS_1"/>
    <property type="match status" value="1"/>
</dbReference>
<dbReference type="SUPFAM" id="SSF103473">
    <property type="entry name" value="MFS general substrate transporter"/>
    <property type="match status" value="1"/>
</dbReference>
<feature type="compositionally biased region" description="Polar residues" evidence="3">
    <location>
        <begin position="1"/>
        <end position="28"/>
    </location>
</feature>
<proteinExistence type="inferred from homology"/>
<feature type="transmembrane region" description="Helical" evidence="4">
    <location>
        <begin position="200"/>
        <end position="231"/>
    </location>
</feature>
<dbReference type="Proteomes" id="UP000001640">
    <property type="component" value="Chromosome 7"/>
</dbReference>
<dbReference type="CDD" id="cd17352">
    <property type="entry name" value="MFS_MCT_SLC16"/>
    <property type="match status" value="1"/>
</dbReference>
<dbReference type="GO" id="GO:0005739">
    <property type="term" value="C:mitochondrion"/>
    <property type="evidence" value="ECO:0007669"/>
    <property type="project" value="EnsemblFungi"/>
</dbReference>
<keyword evidence="4" id="KW-0472">Membrane</keyword>
<feature type="transmembrane region" description="Helical" evidence="4">
    <location>
        <begin position="302"/>
        <end position="324"/>
    </location>
</feature>
<dbReference type="GeneID" id="96904794"/>
<dbReference type="GO" id="GO:0016020">
    <property type="term" value="C:membrane"/>
    <property type="evidence" value="ECO:0007669"/>
    <property type="project" value="UniProtKB-SubCell"/>
</dbReference>
<protein>
    <recommendedName>
        <fullName evidence="7">Major facilitator superfamily (MFS) profile domain-containing protein</fullName>
    </recommendedName>
</protein>
<gene>
    <name evidence="5" type="primary">NCAS0G02420</name>
    <name evidence="5" type="ordered locus">NCAS_0G02420</name>
</gene>
<evidence type="ECO:0000256" key="2">
    <source>
        <dbReference type="ARBA" id="ARBA00006727"/>
    </source>
</evidence>
<dbReference type="OMA" id="LYAFWIN"/>
<feature type="transmembrane region" description="Helical" evidence="4">
    <location>
        <begin position="481"/>
        <end position="500"/>
    </location>
</feature>
<feature type="transmembrane region" description="Helical" evidence="4">
    <location>
        <begin position="573"/>
        <end position="593"/>
    </location>
</feature>
<dbReference type="GO" id="GO:0022857">
    <property type="term" value="F:transmembrane transporter activity"/>
    <property type="evidence" value="ECO:0007669"/>
    <property type="project" value="InterPro"/>
</dbReference>
<feature type="compositionally biased region" description="Polar residues" evidence="3">
    <location>
        <begin position="37"/>
        <end position="55"/>
    </location>
</feature>
<feature type="transmembrane region" description="Helical" evidence="4">
    <location>
        <begin position="330"/>
        <end position="350"/>
    </location>
</feature>
<feature type="compositionally biased region" description="Acidic residues" evidence="3">
    <location>
        <begin position="166"/>
        <end position="175"/>
    </location>
</feature>
<accession>G0VI94</accession>
<dbReference type="InParanoid" id="G0VI94"/>
<dbReference type="PANTHER" id="PTHR11360:SF315">
    <property type="entry name" value="TRANSPORTER MCH2-RELATED"/>
    <property type="match status" value="1"/>
</dbReference>
<evidence type="ECO:0008006" key="7">
    <source>
        <dbReference type="Google" id="ProtNLM"/>
    </source>
</evidence>
<organism evidence="5 6">
    <name type="scientific">Naumovozyma castellii</name>
    <name type="common">Yeast</name>
    <name type="synonym">Saccharomyces castellii</name>
    <dbReference type="NCBI Taxonomy" id="27288"/>
    <lineage>
        <taxon>Eukaryota</taxon>
        <taxon>Fungi</taxon>
        <taxon>Dikarya</taxon>
        <taxon>Ascomycota</taxon>
        <taxon>Saccharomycotina</taxon>
        <taxon>Saccharomycetes</taxon>
        <taxon>Saccharomycetales</taxon>
        <taxon>Saccharomycetaceae</taxon>
        <taxon>Naumovozyma</taxon>
    </lineage>
</organism>
<keyword evidence="4" id="KW-1133">Transmembrane helix</keyword>
<dbReference type="RefSeq" id="XP_003677481.1">
    <property type="nucleotide sequence ID" value="XM_003677433.1"/>
</dbReference>
<feature type="transmembrane region" description="Helical" evidence="4">
    <location>
        <begin position="274"/>
        <end position="295"/>
    </location>
</feature>
<feature type="compositionally biased region" description="Acidic residues" evidence="3">
    <location>
        <begin position="108"/>
        <end position="117"/>
    </location>
</feature>
<dbReference type="eggNOG" id="KOG2504">
    <property type="taxonomic scope" value="Eukaryota"/>
</dbReference>
<dbReference type="KEGG" id="ncs:NCAS_0G02420"/>
<feature type="region of interest" description="Disordered" evidence="3">
    <location>
        <begin position="107"/>
        <end position="179"/>
    </location>
</feature>
<evidence type="ECO:0000256" key="1">
    <source>
        <dbReference type="ARBA" id="ARBA00004141"/>
    </source>
</evidence>
<evidence type="ECO:0000313" key="6">
    <source>
        <dbReference type="Proteomes" id="UP000001640"/>
    </source>
</evidence>
<comment type="subcellular location">
    <subcellularLocation>
        <location evidence="1">Membrane</location>
        <topology evidence="1">Multi-pass membrane protein</topology>
    </subcellularLocation>
</comment>
<feature type="transmembrane region" description="Helical" evidence="4">
    <location>
        <begin position="506"/>
        <end position="526"/>
    </location>
</feature>
<dbReference type="HOGENOM" id="CLU_001265_1_2_1"/>